<dbReference type="PANTHER" id="PTHR43194">
    <property type="entry name" value="HYDROLASE ALPHA/BETA FOLD FAMILY"/>
    <property type="match status" value="1"/>
</dbReference>
<protein>
    <submittedName>
        <fullName evidence="2">Alpha/beta hydrolase</fullName>
    </submittedName>
</protein>
<dbReference type="Pfam" id="PF12697">
    <property type="entry name" value="Abhydrolase_6"/>
    <property type="match status" value="1"/>
</dbReference>
<organism evidence="2 3">
    <name type="scientific">Marinobacterium aestuariivivens</name>
    <dbReference type="NCBI Taxonomy" id="1698799"/>
    <lineage>
        <taxon>Bacteria</taxon>
        <taxon>Pseudomonadati</taxon>
        <taxon>Pseudomonadota</taxon>
        <taxon>Gammaproteobacteria</taxon>
        <taxon>Oceanospirillales</taxon>
        <taxon>Oceanospirillaceae</taxon>
        <taxon>Marinobacterium</taxon>
    </lineage>
</organism>
<dbReference type="GO" id="GO:0016787">
    <property type="term" value="F:hydrolase activity"/>
    <property type="evidence" value="ECO:0007669"/>
    <property type="project" value="UniProtKB-KW"/>
</dbReference>
<proteinExistence type="predicted"/>
<dbReference type="Gene3D" id="3.40.50.1820">
    <property type="entry name" value="alpha/beta hydrolase"/>
    <property type="match status" value="1"/>
</dbReference>
<evidence type="ECO:0000313" key="3">
    <source>
        <dbReference type="Proteomes" id="UP001596422"/>
    </source>
</evidence>
<dbReference type="EMBL" id="JBHSWE010000002">
    <property type="protein sequence ID" value="MFC6674204.1"/>
    <property type="molecule type" value="Genomic_DNA"/>
</dbReference>
<evidence type="ECO:0000313" key="2">
    <source>
        <dbReference type="EMBL" id="MFC6674204.1"/>
    </source>
</evidence>
<reference evidence="3" key="1">
    <citation type="journal article" date="2019" name="Int. J. Syst. Evol. Microbiol.">
        <title>The Global Catalogue of Microorganisms (GCM) 10K type strain sequencing project: providing services to taxonomists for standard genome sequencing and annotation.</title>
        <authorList>
            <consortium name="The Broad Institute Genomics Platform"/>
            <consortium name="The Broad Institute Genome Sequencing Center for Infectious Disease"/>
            <person name="Wu L."/>
            <person name="Ma J."/>
        </authorList>
    </citation>
    <scope>NUCLEOTIDE SEQUENCE [LARGE SCALE GENOMIC DNA]</scope>
    <source>
        <strain evidence="3">NBRC 111756</strain>
    </source>
</reference>
<keyword evidence="2" id="KW-0378">Hydrolase</keyword>
<name>A0ABW2A9X1_9GAMM</name>
<dbReference type="SUPFAM" id="SSF53474">
    <property type="entry name" value="alpha/beta-Hydrolases"/>
    <property type="match status" value="1"/>
</dbReference>
<dbReference type="RefSeq" id="WP_379913947.1">
    <property type="nucleotide sequence ID" value="NZ_JBHSWE010000002.1"/>
</dbReference>
<dbReference type="InterPro" id="IPR029058">
    <property type="entry name" value="AB_hydrolase_fold"/>
</dbReference>
<dbReference type="InterPro" id="IPR050228">
    <property type="entry name" value="Carboxylesterase_BioH"/>
</dbReference>
<sequence>MKSNHSEVLIDRQTLVDGILVNEVSGHFASQSAPSILFVHGAYMGSWVYERWQEFFALSGWRTYAMSLRNHPGSIQLSDREFVQLRPEDYVEDVLKVTRWIGRRVVLVGHSMGGVVAQKAAERLRALAALVLLASGPPQGLGASRPRDVPENSPHQPHYDQFRIHMFGDITEEVYRDIYDRLVPESPGVMNRTGRGKVSIRASRIIAPVLAVDAELDRNRFGPKFSEFYGAEYFVVPKARHGLMLGAGHCR</sequence>
<dbReference type="PANTHER" id="PTHR43194:SF2">
    <property type="entry name" value="PEROXISOMAL MEMBRANE PROTEIN LPX1"/>
    <property type="match status" value="1"/>
</dbReference>
<dbReference type="Proteomes" id="UP001596422">
    <property type="component" value="Unassembled WGS sequence"/>
</dbReference>
<dbReference type="InterPro" id="IPR000073">
    <property type="entry name" value="AB_hydrolase_1"/>
</dbReference>
<keyword evidence="3" id="KW-1185">Reference proteome</keyword>
<evidence type="ECO:0000259" key="1">
    <source>
        <dbReference type="Pfam" id="PF12697"/>
    </source>
</evidence>
<comment type="caution">
    <text evidence="2">The sequence shown here is derived from an EMBL/GenBank/DDBJ whole genome shotgun (WGS) entry which is preliminary data.</text>
</comment>
<feature type="domain" description="AB hydrolase-1" evidence="1">
    <location>
        <begin position="36"/>
        <end position="245"/>
    </location>
</feature>
<gene>
    <name evidence="2" type="ORF">ACFQDL_31920</name>
</gene>
<accession>A0ABW2A9X1</accession>